<proteinExistence type="predicted"/>
<comment type="subcellular location">
    <subcellularLocation>
        <location evidence="1">Membrane</location>
        <topology evidence="1">Multi-pass membrane protein</topology>
    </subcellularLocation>
</comment>
<evidence type="ECO:0000256" key="4">
    <source>
        <dbReference type="ARBA" id="ARBA00022692"/>
    </source>
</evidence>
<dbReference type="PANTHER" id="PTHR12560:SF0">
    <property type="entry name" value="LD18904P"/>
    <property type="match status" value="1"/>
</dbReference>
<dbReference type="InterPro" id="IPR006634">
    <property type="entry name" value="TLC-dom"/>
</dbReference>
<evidence type="ECO:0000256" key="7">
    <source>
        <dbReference type="PROSITE-ProRule" id="PRU00205"/>
    </source>
</evidence>
<dbReference type="PROSITE" id="PS50922">
    <property type="entry name" value="TLC"/>
    <property type="match status" value="1"/>
</dbReference>
<evidence type="ECO:0000256" key="1">
    <source>
        <dbReference type="ARBA" id="ARBA00004141"/>
    </source>
</evidence>
<comment type="pathway">
    <text evidence="3">Sphingolipid metabolism.</text>
</comment>
<feature type="domain" description="TLC" evidence="9">
    <location>
        <begin position="9"/>
        <end position="174"/>
    </location>
</feature>
<protein>
    <recommendedName>
        <fullName evidence="9">TLC domain-containing protein</fullName>
    </recommendedName>
</protein>
<dbReference type="InterPro" id="IPR016439">
    <property type="entry name" value="Lag1/Lac1-like"/>
</dbReference>
<evidence type="ECO:0000256" key="6">
    <source>
        <dbReference type="ARBA" id="ARBA00023136"/>
    </source>
</evidence>
<feature type="transmembrane region" description="Helical" evidence="8">
    <location>
        <begin position="16"/>
        <end position="33"/>
    </location>
</feature>
<feature type="transmembrane region" description="Helical" evidence="8">
    <location>
        <begin position="141"/>
        <end position="160"/>
    </location>
</feature>
<dbReference type="EMBL" id="JAODUO010000590">
    <property type="protein sequence ID" value="KAK2177579.1"/>
    <property type="molecule type" value="Genomic_DNA"/>
</dbReference>
<organism evidence="10 11">
    <name type="scientific">Ridgeia piscesae</name>
    <name type="common">Tubeworm</name>
    <dbReference type="NCBI Taxonomy" id="27915"/>
    <lineage>
        <taxon>Eukaryota</taxon>
        <taxon>Metazoa</taxon>
        <taxon>Spiralia</taxon>
        <taxon>Lophotrochozoa</taxon>
        <taxon>Annelida</taxon>
        <taxon>Polychaeta</taxon>
        <taxon>Sedentaria</taxon>
        <taxon>Canalipalpata</taxon>
        <taxon>Sabellida</taxon>
        <taxon>Siboglinidae</taxon>
        <taxon>Ridgeia</taxon>
    </lineage>
</organism>
<evidence type="ECO:0000256" key="8">
    <source>
        <dbReference type="SAM" id="Phobius"/>
    </source>
</evidence>
<dbReference type="PANTHER" id="PTHR12560">
    <property type="entry name" value="LONGEVITY ASSURANCE FACTOR 1 LAG1"/>
    <property type="match status" value="1"/>
</dbReference>
<evidence type="ECO:0000256" key="5">
    <source>
        <dbReference type="ARBA" id="ARBA00022989"/>
    </source>
</evidence>
<gene>
    <name evidence="10" type="ORF">NP493_591g02066</name>
</gene>
<reference evidence="10" key="1">
    <citation type="journal article" date="2023" name="Mol. Biol. Evol.">
        <title>Third-Generation Sequencing Reveals the Adaptive Role of the Epigenome in Three Deep-Sea Polychaetes.</title>
        <authorList>
            <person name="Perez M."/>
            <person name="Aroh O."/>
            <person name="Sun Y."/>
            <person name="Lan Y."/>
            <person name="Juniper S.K."/>
            <person name="Young C.R."/>
            <person name="Angers B."/>
            <person name="Qian P.Y."/>
        </authorList>
    </citation>
    <scope>NUCLEOTIDE SEQUENCE</scope>
    <source>
        <strain evidence="10">R07B-5</strain>
    </source>
</reference>
<dbReference type="GO" id="GO:0016020">
    <property type="term" value="C:membrane"/>
    <property type="evidence" value="ECO:0007669"/>
    <property type="project" value="UniProtKB-SubCell"/>
</dbReference>
<comment type="caution">
    <text evidence="10">The sequence shown here is derived from an EMBL/GenBank/DDBJ whole genome shotgun (WGS) entry which is preliminary data.</text>
</comment>
<evidence type="ECO:0000256" key="3">
    <source>
        <dbReference type="ARBA" id="ARBA00004991"/>
    </source>
</evidence>
<dbReference type="AlphaFoldDB" id="A0AAD9NS97"/>
<dbReference type="Proteomes" id="UP001209878">
    <property type="component" value="Unassembled WGS sequence"/>
</dbReference>
<comment type="pathway">
    <text evidence="2">Lipid metabolism; sphingolipid metabolism.</text>
</comment>
<keyword evidence="4 7" id="KW-0812">Transmembrane</keyword>
<sequence length="174" mass="21163">MQGKLSEMQRFRETSWRFTFYLGIFATGLYVLWDKPWLWETAHCWIDYPRQHVPPEVWWYYIIELGFYCSLMLSLFMDGKRKDFYEMLVHHFATLSLLAFSWSNNMVRMGSTVTLLHDSVDYWLEGAKLAKYLRYQKLCDSLFIVFAVMWLITRIILYPIRYVSFCSHKVYCYK</sequence>
<dbReference type="GO" id="GO:0050291">
    <property type="term" value="F:sphingosine N-acyltransferase activity"/>
    <property type="evidence" value="ECO:0007669"/>
    <property type="project" value="InterPro"/>
</dbReference>
<evidence type="ECO:0000313" key="10">
    <source>
        <dbReference type="EMBL" id="KAK2177579.1"/>
    </source>
</evidence>
<evidence type="ECO:0000313" key="11">
    <source>
        <dbReference type="Proteomes" id="UP001209878"/>
    </source>
</evidence>
<keyword evidence="11" id="KW-1185">Reference proteome</keyword>
<evidence type="ECO:0000259" key="9">
    <source>
        <dbReference type="PROSITE" id="PS50922"/>
    </source>
</evidence>
<keyword evidence="5 8" id="KW-1133">Transmembrane helix</keyword>
<dbReference type="Pfam" id="PF03798">
    <property type="entry name" value="TRAM_LAG1_CLN8"/>
    <property type="match status" value="1"/>
</dbReference>
<dbReference type="GO" id="GO:0046513">
    <property type="term" value="P:ceramide biosynthetic process"/>
    <property type="evidence" value="ECO:0007669"/>
    <property type="project" value="InterPro"/>
</dbReference>
<dbReference type="SMART" id="SM00724">
    <property type="entry name" value="TLC"/>
    <property type="match status" value="1"/>
</dbReference>
<evidence type="ECO:0000256" key="2">
    <source>
        <dbReference type="ARBA" id="ARBA00004760"/>
    </source>
</evidence>
<accession>A0AAD9NS97</accession>
<name>A0AAD9NS97_RIDPI</name>
<feature type="transmembrane region" description="Helical" evidence="8">
    <location>
        <begin position="58"/>
        <end position="77"/>
    </location>
</feature>
<keyword evidence="6 7" id="KW-0472">Membrane</keyword>